<gene>
    <name evidence="8" type="ORF">CUN49_09855</name>
</gene>
<dbReference type="SUPFAM" id="SSF47384">
    <property type="entry name" value="Homodimeric domain of signal transducing histidine kinase"/>
    <property type="match status" value="1"/>
</dbReference>
<dbReference type="GO" id="GO:0000155">
    <property type="term" value="F:phosphorelay sensor kinase activity"/>
    <property type="evidence" value="ECO:0007669"/>
    <property type="project" value="InterPro"/>
</dbReference>
<dbReference type="InterPro" id="IPR036097">
    <property type="entry name" value="HisK_dim/P_sf"/>
</dbReference>
<dbReference type="Pfam" id="PF00512">
    <property type="entry name" value="HisKA"/>
    <property type="match status" value="1"/>
</dbReference>
<evidence type="ECO:0000313" key="9">
    <source>
        <dbReference type="Proteomes" id="UP000229681"/>
    </source>
</evidence>
<dbReference type="Pfam" id="PF02518">
    <property type="entry name" value="HATPase_c"/>
    <property type="match status" value="1"/>
</dbReference>
<sequence>EDATLRLTDLARQNAIFQRLLEISLALNSTLALKPLLNEILTAACEIVDSEAASLLLYDPKTDELRFVASNTTGENHDTLLRTPVPMEGSVAGQIVRENRPIIIQNAAEDARIYRPVEISIGFRTRSLLGVPMHIKGNVIGVLEALNKRQGLWTNEDAHYATILASQAAVAIENARQAEALRKAYAELNQLDKLKTDFIAIASHELRTPLGVILGYASFLKEDTRGEVNELATAVLNSALQLRNIIEDMTNLRFLHQGALDMVCEPTSAAQLVHMALSDLQALIQAKGQRLTLDLAQDAPVCVDRAKISMALVNILNNAVAFTPQGGTIHISLERRPREVWMRVADSGVGIPHEMLSKIFDEFIQVEHHMTRRHNGMGIGLSIARGMVEAHRGRIWAESDGVGKGSRFTVALPIAEPSD</sequence>
<organism evidence="8 9">
    <name type="scientific">Candidatus Thermofonsia Clade 1 bacterium</name>
    <dbReference type="NCBI Taxonomy" id="2364210"/>
    <lineage>
        <taxon>Bacteria</taxon>
        <taxon>Bacillati</taxon>
        <taxon>Chloroflexota</taxon>
        <taxon>Candidatus Thermofontia</taxon>
        <taxon>Candidatus Thermofonsia Clade 1</taxon>
    </lineage>
</organism>
<dbReference type="SUPFAM" id="SSF55874">
    <property type="entry name" value="ATPase domain of HSP90 chaperone/DNA topoisomerase II/histidine kinase"/>
    <property type="match status" value="1"/>
</dbReference>
<dbReference type="InterPro" id="IPR036890">
    <property type="entry name" value="HATPase_C_sf"/>
</dbReference>
<keyword evidence="3" id="KW-0597">Phosphoprotein</keyword>
<dbReference type="Gene3D" id="1.10.287.130">
    <property type="match status" value="1"/>
</dbReference>
<keyword evidence="6" id="KW-0902">Two-component regulatory system</keyword>
<dbReference type="Gene3D" id="3.30.565.10">
    <property type="entry name" value="Histidine kinase-like ATPase, C-terminal domain"/>
    <property type="match status" value="1"/>
</dbReference>
<dbReference type="SMART" id="SM00065">
    <property type="entry name" value="GAF"/>
    <property type="match status" value="1"/>
</dbReference>
<dbReference type="InterPro" id="IPR003661">
    <property type="entry name" value="HisK_dim/P_dom"/>
</dbReference>
<dbReference type="SUPFAM" id="SSF55781">
    <property type="entry name" value="GAF domain-like"/>
    <property type="match status" value="1"/>
</dbReference>
<evidence type="ECO:0000256" key="3">
    <source>
        <dbReference type="ARBA" id="ARBA00022553"/>
    </source>
</evidence>
<accession>A0A2M8PDG4</accession>
<dbReference type="Proteomes" id="UP000229681">
    <property type="component" value="Unassembled WGS sequence"/>
</dbReference>
<dbReference type="GO" id="GO:0009927">
    <property type="term" value="F:histidine phosphotransfer kinase activity"/>
    <property type="evidence" value="ECO:0007669"/>
    <property type="project" value="TreeGrafter"/>
</dbReference>
<dbReference type="AlphaFoldDB" id="A0A2M8PDG4"/>
<dbReference type="Gene3D" id="3.30.450.40">
    <property type="match status" value="1"/>
</dbReference>
<keyword evidence="4" id="KW-0808">Transferase</keyword>
<dbReference type="SMART" id="SM00387">
    <property type="entry name" value="HATPase_c"/>
    <property type="match status" value="1"/>
</dbReference>
<dbReference type="SMART" id="SM00388">
    <property type="entry name" value="HisKA"/>
    <property type="match status" value="1"/>
</dbReference>
<dbReference type="InterPro" id="IPR003018">
    <property type="entry name" value="GAF"/>
</dbReference>
<reference evidence="8 9" key="1">
    <citation type="submission" date="2017-11" db="EMBL/GenBank/DDBJ databases">
        <title>Evolution of Phototrophy in the Chloroflexi Phylum Driven by Horizontal Gene Transfer.</title>
        <authorList>
            <person name="Ward L.M."/>
            <person name="Hemp J."/>
            <person name="Shih P.M."/>
            <person name="Mcglynn S.E."/>
            <person name="Fischer W."/>
        </authorList>
    </citation>
    <scope>NUCLEOTIDE SEQUENCE [LARGE SCALE GENOMIC DNA]</scope>
    <source>
        <strain evidence="8">JP3_13</strain>
    </source>
</reference>
<dbReference type="EMBL" id="PGTM01000135">
    <property type="protein sequence ID" value="PJF35584.1"/>
    <property type="molecule type" value="Genomic_DNA"/>
</dbReference>
<keyword evidence="5" id="KW-0418">Kinase</keyword>
<dbReference type="GO" id="GO:0005886">
    <property type="term" value="C:plasma membrane"/>
    <property type="evidence" value="ECO:0007669"/>
    <property type="project" value="TreeGrafter"/>
</dbReference>
<evidence type="ECO:0000256" key="4">
    <source>
        <dbReference type="ARBA" id="ARBA00022679"/>
    </source>
</evidence>
<evidence type="ECO:0000256" key="2">
    <source>
        <dbReference type="ARBA" id="ARBA00012438"/>
    </source>
</evidence>
<feature type="non-terminal residue" evidence="8">
    <location>
        <position position="1"/>
    </location>
</feature>
<dbReference type="InterPro" id="IPR005467">
    <property type="entry name" value="His_kinase_dom"/>
</dbReference>
<evidence type="ECO:0000256" key="5">
    <source>
        <dbReference type="ARBA" id="ARBA00022777"/>
    </source>
</evidence>
<dbReference type="InterPro" id="IPR004358">
    <property type="entry name" value="Sig_transdc_His_kin-like_C"/>
</dbReference>
<dbReference type="PROSITE" id="PS50109">
    <property type="entry name" value="HIS_KIN"/>
    <property type="match status" value="1"/>
</dbReference>
<dbReference type="Pfam" id="PF13185">
    <property type="entry name" value="GAF_2"/>
    <property type="match status" value="1"/>
</dbReference>
<dbReference type="PANTHER" id="PTHR43047:SF72">
    <property type="entry name" value="OSMOSENSING HISTIDINE PROTEIN KINASE SLN1"/>
    <property type="match status" value="1"/>
</dbReference>
<dbReference type="InterPro" id="IPR029016">
    <property type="entry name" value="GAF-like_dom_sf"/>
</dbReference>
<comment type="caution">
    <text evidence="8">The sequence shown here is derived from an EMBL/GenBank/DDBJ whole genome shotgun (WGS) entry which is preliminary data.</text>
</comment>
<proteinExistence type="predicted"/>
<dbReference type="InterPro" id="IPR003594">
    <property type="entry name" value="HATPase_dom"/>
</dbReference>
<name>A0A2M8PDG4_9CHLR</name>
<dbReference type="EC" id="2.7.13.3" evidence="2"/>
<evidence type="ECO:0000256" key="1">
    <source>
        <dbReference type="ARBA" id="ARBA00000085"/>
    </source>
</evidence>
<dbReference type="PRINTS" id="PR00344">
    <property type="entry name" value="BCTRLSENSOR"/>
</dbReference>
<comment type="catalytic activity">
    <reaction evidence="1">
        <text>ATP + protein L-histidine = ADP + protein N-phospho-L-histidine.</text>
        <dbReference type="EC" id="2.7.13.3"/>
    </reaction>
</comment>
<protein>
    <recommendedName>
        <fullName evidence="2">histidine kinase</fullName>
        <ecNumber evidence="2">2.7.13.3</ecNumber>
    </recommendedName>
</protein>
<feature type="domain" description="Histidine kinase" evidence="7">
    <location>
        <begin position="201"/>
        <end position="416"/>
    </location>
</feature>
<evidence type="ECO:0000256" key="6">
    <source>
        <dbReference type="ARBA" id="ARBA00023012"/>
    </source>
</evidence>
<evidence type="ECO:0000313" key="8">
    <source>
        <dbReference type="EMBL" id="PJF35584.1"/>
    </source>
</evidence>
<dbReference type="FunFam" id="3.30.565.10:FF:000006">
    <property type="entry name" value="Sensor histidine kinase WalK"/>
    <property type="match status" value="1"/>
</dbReference>
<evidence type="ECO:0000259" key="7">
    <source>
        <dbReference type="PROSITE" id="PS50109"/>
    </source>
</evidence>
<dbReference type="PANTHER" id="PTHR43047">
    <property type="entry name" value="TWO-COMPONENT HISTIDINE PROTEIN KINASE"/>
    <property type="match status" value="1"/>
</dbReference>
<dbReference type="CDD" id="cd00082">
    <property type="entry name" value="HisKA"/>
    <property type="match status" value="1"/>
</dbReference>